<dbReference type="SMART" id="SM00028">
    <property type="entry name" value="TPR"/>
    <property type="match status" value="7"/>
</dbReference>
<dbReference type="AlphaFoldDB" id="A0A1Z4KWB3"/>
<proteinExistence type="predicted"/>
<keyword evidence="1" id="KW-0802">TPR repeat</keyword>
<feature type="coiled-coil region" evidence="2">
    <location>
        <begin position="899"/>
        <end position="926"/>
    </location>
</feature>
<dbReference type="EMBL" id="AP018219">
    <property type="protein sequence ID" value="BAY73269.1"/>
    <property type="molecule type" value="Genomic_DNA"/>
</dbReference>
<name>A0A1Z4KWB3_ANAVA</name>
<feature type="domain" description="NACHT" evidence="3">
    <location>
        <begin position="255"/>
        <end position="403"/>
    </location>
</feature>
<keyword evidence="5" id="KW-0614">Plasmid</keyword>
<dbReference type="InterPro" id="IPR019734">
    <property type="entry name" value="TPR_rpt"/>
</dbReference>
<sequence>MAVITDKQGDTTQAKAYRRLSRQAKAAFAGTRYELRQFGQFLERAKLSDPLAVIKGSNDNSGDTGYLLFEDKEGKQALISAETLGDMLNRQKVELIVLSACQSAAVSGEDAMGCVAARLTHVGIPAVLAMTHSVLVTSVRQLFGKFYQHLVRGEGIGEALDNARRDLYLNKERGKRQRGDKQITLKLHDWFLPALYQAGKDTGLLTGRVGKEKQSQEIPSVHSQTNLPQLQEAGFVGRSRELWDIERWFVQGTRRLTISGFGGQGKTYLAAEVGQWLYRTGMFDNVCFVDYVPFQGIDAVGLAISTLGAVLDRSLVDVAAATAALQTTRTLLILDNLESLQPQALKELLTVTKQWSEVGETRVLLTSRTPDFAHPDYPNEGSRKHISMHLQKLGQEDALTYFQSLMKLPPVPLFDPPERDVLLRLFQLVDFHPLSIGLIAKQLKTRRVAELGERLEALVTETPNNPLLSSLNLSLERLDEEARQLLPRLGVFQSGGFENYLVAITEFSDSQWQKLRLLLENTGLIRPEIVSGANVPYIKFHPTLASVLWSRLSLEAQAEIHACHRLRYYQLSQYLYFEDIKNPYEVRAIAQKELPNLLCAVYSALDADEEWAVDFVESVKNFLNVFGLNRDYTALIQRLEQVQGEVSSRTWYLTRNNVGEQLHNSGRYQEAAQVFSQILEALGEEPSYERCQTLNWLGRCLAAQGRTAQAVTLYRHGLAVAAQLEQSNSVKRHIGILQADLGNVFVEMGNYDEARKAYENSLILIKEIGADPRRESVLQGQLGNLALRQHKLQEAVQRYSEVLITFQQLNEPASVAGAWHQLGIVYEKAKQWDEAEYAYREAAWIMESQGDVVSIAMTWHQLAIVNQLAGKPKEAEGWYRKAIKGKKAVADRLSLARSLNNLADLLKNHTHRLQEARQLAEEALAINQTLDPSTAEIWATYSILAEIANMQGDTTQAQEYRRLSRQAKAAFAGTQYELRQYRHLIARLVTAVDDAEVRQELEAEMEELMKFGLLNLVDAIRRVLDGERDEDVLCEYLDGREAPIIDAILRGIADPNTLDNL</sequence>
<dbReference type="PANTHER" id="PTHR47691">
    <property type="entry name" value="REGULATOR-RELATED"/>
    <property type="match status" value="1"/>
</dbReference>
<dbReference type="Proteomes" id="UP000217507">
    <property type="component" value="Plasmid Plasmid3 dna"/>
</dbReference>
<gene>
    <name evidence="5" type="ORF">NIES23_60970</name>
</gene>
<dbReference type="Pfam" id="PF12770">
    <property type="entry name" value="CHAT"/>
    <property type="match status" value="1"/>
</dbReference>
<keyword evidence="2" id="KW-0175">Coiled coil</keyword>
<evidence type="ECO:0000313" key="5">
    <source>
        <dbReference type="EMBL" id="BAY73269.1"/>
    </source>
</evidence>
<dbReference type="InterPro" id="IPR027417">
    <property type="entry name" value="P-loop_NTPase"/>
</dbReference>
<geneLocation type="plasmid" evidence="5">
    <name>plasmid3</name>
</geneLocation>
<evidence type="ECO:0000259" key="4">
    <source>
        <dbReference type="Pfam" id="PF12770"/>
    </source>
</evidence>
<feature type="repeat" description="TPR" evidence="1">
    <location>
        <begin position="816"/>
        <end position="849"/>
    </location>
</feature>
<accession>A0A1Z4KWB3</accession>
<dbReference type="Pfam" id="PF05729">
    <property type="entry name" value="NACHT"/>
    <property type="match status" value="1"/>
</dbReference>
<dbReference type="Pfam" id="PF13424">
    <property type="entry name" value="TPR_12"/>
    <property type="match status" value="3"/>
</dbReference>
<evidence type="ECO:0000259" key="3">
    <source>
        <dbReference type="Pfam" id="PF05729"/>
    </source>
</evidence>
<dbReference type="Gene3D" id="1.25.40.10">
    <property type="entry name" value="Tetratricopeptide repeat domain"/>
    <property type="match status" value="2"/>
</dbReference>
<dbReference type="PANTHER" id="PTHR47691:SF3">
    <property type="entry name" value="HTH-TYPE TRANSCRIPTIONAL REGULATOR RV0890C-RELATED"/>
    <property type="match status" value="1"/>
</dbReference>
<feature type="domain" description="CHAT" evidence="4">
    <location>
        <begin position="60"/>
        <end position="174"/>
    </location>
</feature>
<dbReference type="PROSITE" id="PS50005">
    <property type="entry name" value="TPR"/>
    <property type="match status" value="2"/>
</dbReference>
<evidence type="ECO:0000256" key="1">
    <source>
        <dbReference type="PROSITE-ProRule" id="PRU00339"/>
    </source>
</evidence>
<organism evidence="5 6">
    <name type="scientific">Trichormus variabilis NIES-23</name>
    <dbReference type="NCBI Taxonomy" id="1973479"/>
    <lineage>
        <taxon>Bacteria</taxon>
        <taxon>Bacillati</taxon>
        <taxon>Cyanobacteriota</taxon>
        <taxon>Cyanophyceae</taxon>
        <taxon>Nostocales</taxon>
        <taxon>Nostocaceae</taxon>
        <taxon>Trichormus</taxon>
    </lineage>
</organism>
<protein>
    <submittedName>
        <fullName evidence="5">TPR domain protein</fullName>
    </submittedName>
</protein>
<dbReference type="SUPFAM" id="SSF52540">
    <property type="entry name" value="P-loop containing nucleoside triphosphate hydrolases"/>
    <property type="match status" value="1"/>
</dbReference>
<dbReference type="InterPro" id="IPR011990">
    <property type="entry name" value="TPR-like_helical_dom_sf"/>
</dbReference>
<feature type="repeat" description="TPR" evidence="1">
    <location>
        <begin position="735"/>
        <end position="768"/>
    </location>
</feature>
<evidence type="ECO:0000313" key="6">
    <source>
        <dbReference type="Proteomes" id="UP000217507"/>
    </source>
</evidence>
<dbReference type="InterPro" id="IPR007111">
    <property type="entry name" value="NACHT_NTPase"/>
</dbReference>
<dbReference type="InterPro" id="IPR024983">
    <property type="entry name" value="CHAT_dom"/>
</dbReference>
<dbReference type="SUPFAM" id="SSF48452">
    <property type="entry name" value="TPR-like"/>
    <property type="match status" value="2"/>
</dbReference>
<dbReference type="Gene3D" id="3.40.50.300">
    <property type="entry name" value="P-loop containing nucleotide triphosphate hydrolases"/>
    <property type="match status" value="1"/>
</dbReference>
<reference evidence="5 6" key="1">
    <citation type="submission" date="2017-06" db="EMBL/GenBank/DDBJ databases">
        <title>Genome sequencing of cyanobaciteial culture collection at National Institute for Environmental Studies (NIES).</title>
        <authorList>
            <person name="Hirose Y."/>
            <person name="Shimura Y."/>
            <person name="Fujisawa T."/>
            <person name="Nakamura Y."/>
            <person name="Kawachi M."/>
        </authorList>
    </citation>
    <scope>NUCLEOTIDE SEQUENCE [LARGE SCALE GENOMIC DNA]</scope>
    <source>
        <strain evidence="5 6">NIES-23</strain>
        <plasmid evidence="6">Plasmid Plasmid3 dna</plasmid>
    </source>
</reference>
<evidence type="ECO:0000256" key="2">
    <source>
        <dbReference type="SAM" id="Coils"/>
    </source>
</evidence>